<dbReference type="SUPFAM" id="SSF51445">
    <property type="entry name" value="(Trans)glycosidases"/>
    <property type="match status" value="1"/>
</dbReference>
<evidence type="ECO:0000313" key="4">
    <source>
        <dbReference type="Proteomes" id="UP000530928"/>
    </source>
</evidence>
<protein>
    <submittedName>
        <fullName evidence="3">Cysteinyl-tRNA synthetase</fullName>
        <ecNumber evidence="3">6.1.1.16</ecNumber>
    </submittedName>
</protein>
<keyword evidence="4" id="KW-1185">Reference proteome</keyword>
<feature type="signal peptide" evidence="1">
    <location>
        <begin position="1"/>
        <end position="23"/>
    </location>
</feature>
<organism evidence="3 4">
    <name type="scientific">Nonomuraea soli</name>
    <dbReference type="NCBI Taxonomy" id="1032476"/>
    <lineage>
        <taxon>Bacteria</taxon>
        <taxon>Bacillati</taxon>
        <taxon>Actinomycetota</taxon>
        <taxon>Actinomycetes</taxon>
        <taxon>Streptosporangiales</taxon>
        <taxon>Streptosporangiaceae</taxon>
        <taxon>Nonomuraea</taxon>
    </lineage>
</organism>
<evidence type="ECO:0000256" key="1">
    <source>
        <dbReference type="SAM" id="SignalP"/>
    </source>
</evidence>
<dbReference type="Proteomes" id="UP000530928">
    <property type="component" value="Unassembled WGS sequence"/>
</dbReference>
<dbReference type="PANTHER" id="PTHR35882">
    <property type="entry name" value="PELA"/>
    <property type="match status" value="1"/>
</dbReference>
<dbReference type="PRINTS" id="PR01545">
    <property type="entry name" value="THEMAYE10DUF"/>
</dbReference>
<dbReference type="PANTHER" id="PTHR35882:SF2">
    <property type="entry name" value="PELA"/>
    <property type="match status" value="1"/>
</dbReference>
<dbReference type="Pfam" id="PF03537">
    <property type="entry name" value="Glyco_hydro_114"/>
    <property type="match status" value="1"/>
</dbReference>
<keyword evidence="1" id="KW-0732">Signal</keyword>
<dbReference type="InterPro" id="IPR017853">
    <property type="entry name" value="GH"/>
</dbReference>
<dbReference type="AlphaFoldDB" id="A0A7W0HP68"/>
<comment type="caution">
    <text evidence="3">The sequence shown here is derived from an EMBL/GenBank/DDBJ whole genome shotgun (WGS) entry which is preliminary data.</text>
</comment>
<keyword evidence="3" id="KW-0030">Aminoacyl-tRNA synthetase</keyword>
<feature type="chain" id="PRO_5030986093" evidence="1">
    <location>
        <begin position="24"/>
        <end position="305"/>
    </location>
</feature>
<dbReference type="InterPro" id="IPR016062">
    <property type="entry name" value="TM1410-rel"/>
</dbReference>
<dbReference type="InterPro" id="IPR013785">
    <property type="entry name" value="Aldolase_TIM"/>
</dbReference>
<dbReference type="EC" id="6.1.1.16" evidence="3"/>
<gene>
    <name evidence="3" type="ORF">HNR30_001617</name>
</gene>
<dbReference type="EMBL" id="JACDUR010000002">
    <property type="protein sequence ID" value="MBA2890276.1"/>
    <property type="molecule type" value="Genomic_DNA"/>
</dbReference>
<name>A0A7W0HP68_9ACTN</name>
<sequence length="305" mass="34150">MRAGSVTAGVLALAMMSCSTGPAVPPVPPVPPPPALDSVTSFAYQLQGYGSGWLEELERSGHQLAIIDLSRDGSTRGHFGADEVGRLRGSAKLVLAYFEIGSIEEFRHEWPGVRDSGLVLNRWQDWPDEHFVRYWENLWWESVVRPRVDQAIAAGFDGVYLDTPLAYEELDLKLVRGETRESLGRRMADLIIRISVYAKARRPGMLIVPQNSPELRHFSGYTEAIDGIGMEELFFQATDRRCVEDWCEENLAEALALRRRGKAVLATDYAVRPENVRSARALYRKYGFAGNVTVLALDRISEEHG</sequence>
<dbReference type="Gene3D" id="3.20.20.70">
    <property type="entry name" value="Aldolase class I"/>
    <property type="match status" value="1"/>
</dbReference>
<accession>A0A7W0HP68</accession>
<keyword evidence="3" id="KW-0436">Ligase</keyword>
<dbReference type="InterPro" id="IPR004352">
    <property type="entry name" value="GH114_TIM-barrel"/>
</dbReference>
<dbReference type="GO" id="GO:0004817">
    <property type="term" value="F:cysteine-tRNA ligase activity"/>
    <property type="evidence" value="ECO:0007669"/>
    <property type="project" value="UniProtKB-EC"/>
</dbReference>
<evidence type="ECO:0000313" key="3">
    <source>
        <dbReference type="EMBL" id="MBA2890276.1"/>
    </source>
</evidence>
<proteinExistence type="predicted"/>
<reference evidence="3 4" key="1">
    <citation type="submission" date="2020-07" db="EMBL/GenBank/DDBJ databases">
        <title>Genomic Encyclopedia of Type Strains, Phase IV (KMG-IV): sequencing the most valuable type-strain genomes for metagenomic binning, comparative biology and taxonomic classification.</title>
        <authorList>
            <person name="Goeker M."/>
        </authorList>
    </citation>
    <scope>NUCLEOTIDE SEQUENCE [LARGE SCALE GENOMIC DNA]</scope>
    <source>
        <strain evidence="3 4">DSM 45533</strain>
    </source>
</reference>
<feature type="domain" description="Glycoside-hydrolase family GH114 TIM-barrel" evidence="2">
    <location>
        <begin position="41"/>
        <end position="297"/>
    </location>
</feature>
<dbReference type="RefSeq" id="WP_181609116.1">
    <property type="nucleotide sequence ID" value="NZ_BAABAM010000006.1"/>
</dbReference>
<dbReference type="PROSITE" id="PS51257">
    <property type="entry name" value="PROKAR_LIPOPROTEIN"/>
    <property type="match status" value="1"/>
</dbReference>
<evidence type="ECO:0000259" key="2">
    <source>
        <dbReference type="Pfam" id="PF03537"/>
    </source>
</evidence>